<keyword evidence="3" id="KW-1185">Reference proteome</keyword>
<dbReference type="RefSeq" id="WP_075973142.1">
    <property type="nucleotide sequence ID" value="NZ_MKQR01000005.1"/>
</dbReference>
<dbReference type="EMBL" id="MKQR01000005">
    <property type="protein sequence ID" value="OLR94912.1"/>
    <property type="molecule type" value="Genomic_DNA"/>
</dbReference>
<dbReference type="AlphaFoldDB" id="A0A1Q9LSA1"/>
<evidence type="ECO:0000313" key="3">
    <source>
        <dbReference type="Proteomes" id="UP000186040"/>
    </source>
</evidence>
<proteinExistence type="predicted"/>
<feature type="domain" description="DUF6801" evidence="1">
    <location>
        <begin position="44"/>
        <end position="194"/>
    </location>
</feature>
<comment type="caution">
    <text evidence="2">The sequence shown here is derived from an EMBL/GenBank/DDBJ whole genome shotgun (WGS) entry which is preliminary data.</text>
</comment>
<organism evidence="2 3">
    <name type="scientific">Actinokineospora bangkokensis</name>
    <dbReference type="NCBI Taxonomy" id="1193682"/>
    <lineage>
        <taxon>Bacteria</taxon>
        <taxon>Bacillati</taxon>
        <taxon>Actinomycetota</taxon>
        <taxon>Actinomycetes</taxon>
        <taxon>Pseudonocardiales</taxon>
        <taxon>Pseudonocardiaceae</taxon>
        <taxon>Actinokineospora</taxon>
    </lineage>
</organism>
<name>A0A1Q9LSA1_9PSEU</name>
<dbReference type="OrthoDB" id="3620723at2"/>
<gene>
    <name evidence="2" type="ORF">BJP25_08005</name>
</gene>
<dbReference type="InterPro" id="IPR046542">
    <property type="entry name" value="DUF6801"/>
</dbReference>
<reference evidence="2 3" key="1">
    <citation type="submission" date="2016-10" db="EMBL/GenBank/DDBJ databases">
        <title>The Draft Genome Sequence of Actinokineospora bangkokensis 44EHWT reveals the biosynthetic pathway of antifungal compounds Thailandins with unusual extender unit butylmalonyl-CoA.</title>
        <authorList>
            <person name="Greule A."/>
            <person name="Intra B."/>
            <person name="Flemming S."/>
            <person name="Rommel M.G."/>
            <person name="Panbangred W."/>
            <person name="Bechthold A."/>
        </authorList>
    </citation>
    <scope>NUCLEOTIDE SEQUENCE [LARGE SCALE GENOMIC DNA]</scope>
    <source>
        <strain evidence="2 3">44EHW</strain>
    </source>
</reference>
<dbReference type="Proteomes" id="UP000186040">
    <property type="component" value="Unassembled WGS sequence"/>
</dbReference>
<evidence type="ECO:0000259" key="1">
    <source>
        <dbReference type="Pfam" id="PF20611"/>
    </source>
</evidence>
<sequence>MTTLQAGKTKRVFAGGGVIAALTALALLLFGTGGASAAEKTLTFSGEFPLIGTQQVSTAINVEIPASATPGQTVSTPFSISVDAGASATDGLRLVGTTKISGSIAAAATVTLSDGQSVDIPVELPIAETPVPASGNLTFTAEGSVDFTVPTGVASGAATVSVASSANSHIVTDSSLGEFDVALTLDEGQDATLGTTQVG</sequence>
<dbReference type="Pfam" id="PF20611">
    <property type="entry name" value="DUF6801"/>
    <property type="match status" value="1"/>
</dbReference>
<accession>A0A1Q9LSA1</accession>
<evidence type="ECO:0000313" key="2">
    <source>
        <dbReference type="EMBL" id="OLR94912.1"/>
    </source>
</evidence>
<protein>
    <recommendedName>
        <fullName evidence="1">DUF6801 domain-containing protein</fullName>
    </recommendedName>
</protein>